<evidence type="ECO:0000256" key="2">
    <source>
        <dbReference type="ARBA" id="ARBA00022980"/>
    </source>
</evidence>
<gene>
    <name evidence="4" type="ORF">OFUS_LOCUS21078</name>
</gene>
<reference evidence="4" key="1">
    <citation type="submission" date="2022-03" db="EMBL/GenBank/DDBJ databases">
        <authorList>
            <person name="Martin C."/>
        </authorList>
    </citation>
    <scope>NUCLEOTIDE SEQUENCE</scope>
</reference>
<proteinExistence type="inferred from homology"/>
<keyword evidence="2" id="KW-0689">Ribosomal protein</keyword>
<feature type="non-terminal residue" evidence="4">
    <location>
        <position position="160"/>
    </location>
</feature>
<name>A0A8J1XUT9_OWEFU</name>
<sequence>FTFCDFSILFYCKTMNLMYRHLSRLFVLPKTLLRTSETLKPMNACSLQNLQPSFTSVISRNFSAIRKNPSTPELNGQPKLINTGVQQGSLGLAINGFNTNLLQPNFGILSQFVRGTKRFNYRPSVIKRKNKHGYKTRIKTRGGIKLLWRRQQKGCWVLHT</sequence>
<comment type="similarity">
    <text evidence="1">Belongs to the bacterial ribosomal protein bL34 family.</text>
</comment>
<evidence type="ECO:0008006" key="6">
    <source>
        <dbReference type="Google" id="ProtNLM"/>
    </source>
</evidence>
<dbReference type="Gene3D" id="1.10.287.3980">
    <property type="match status" value="1"/>
</dbReference>
<dbReference type="OrthoDB" id="431691at2759"/>
<dbReference type="GO" id="GO:0006412">
    <property type="term" value="P:translation"/>
    <property type="evidence" value="ECO:0007669"/>
    <property type="project" value="InterPro"/>
</dbReference>
<dbReference type="Proteomes" id="UP000749559">
    <property type="component" value="Unassembled WGS sequence"/>
</dbReference>
<dbReference type="AlphaFoldDB" id="A0A8J1XUT9"/>
<evidence type="ECO:0000313" key="5">
    <source>
        <dbReference type="Proteomes" id="UP000749559"/>
    </source>
</evidence>
<comment type="caution">
    <text evidence="4">The sequence shown here is derived from an EMBL/GenBank/DDBJ whole genome shotgun (WGS) entry which is preliminary data.</text>
</comment>
<dbReference type="EMBL" id="CAIIXF020000010">
    <property type="protein sequence ID" value="CAH1796695.1"/>
    <property type="molecule type" value="Genomic_DNA"/>
</dbReference>
<dbReference type="GO" id="GO:0005840">
    <property type="term" value="C:ribosome"/>
    <property type="evidence" value="ECO:0007669"/>
    <property type="project" value="UniProtKB-KW"/>
</dbReference>
<organism evidence="4 5">
    <name type="scientific">Owenia fusiformis</name>
    <name type="common">Polychaete worm</name>
    <dbReference type="NCBI Taxonomy" id="6347"/>
    <lineage>
        <taxon>Eukaryota</taxon>
        <taxon>Metazoa</taxon>
        <taxon>Spiralia</taxon>
        <taxon>Lophotrochozoa</taxon>
        <taxon>Annelida</taxon>
        <taxon>Polychaeta</taxon>
        <taxon>Sedentaria</taxon>
        <taxon>Canalipalpata</taxon>
        <taxon>Sabellida</taxon>
        <taxon>Oweniida</taxon>
        <taxon>Oweniidae</taxon>
        <taxon>Owenia</taxon>
    </lineage>
</organism>
<accession>A0A8J1XUT9</accession>
<keyword evidence="5" id="KW-1185">Reference proteome</keyword>
<evidence type="ECO:0000313" key="4">
    <source>
        <dbReference type="EMBL" id="CAH1796695.1"/>
    </source>
</evidence>
<evidence type="ECO:0000256" key="1">
    <source>
        <dbReference type="ARBA" id="ARBA00010111"/>
    </source>
</evidence>
<protein>
    <recommendedName>
        <fullName evidence="6">Ribosomal protein L34</fullName>
    </recommendedName>
</protein>
<dbReference type="InterPro" id="IPR000271">
    <property type="entry name" value="Ribosomal_bL34"/>
</dbReference>
<keyword evidence="3" id="KW-0687">Ribonucleoprotein</keyword>
<evidence type="ECO:0000256" key="3">
    <source>
        <dbReference type="ARBA" id="ARBA00023274"/>
    </source>
</evidence>
<dbReference type="GO" id="GO:1990904">
    <property type="term" value="C:ribonucleoprotein complex"/>
    <property type="evidence" value="ECO:0007669"/>
    <property type="project" value="UniProtKB-KW"/>
</dbReference>
<dbReference type="Pfam" id="PF00468">
    <property type="entry name" value="Ribosomal_L34"/>
    <property type="match status" value="1"/>
</dbReference>
<dbReference type="GO" id="GO:0003735">
    <property type="term" value="F:structural constituent of ribosome"/>
    <property type="evidence" value="ECO:0007669"/>
    <property type="project" value="InterPro"/>
</dbReference>